<accession>A0A9P3H1I7</accession>
<dbReference type="Proteomes" id="UP000827284">
    <property type="component" value="Unassembled WGS sequence"/>
</dbReference>
<reference evidence="1" key="1">
    <citation type="submission" date="2021-11" db="EMBL/GenBank/DDBJ databases">
        <authorList>
            <person name="Herlambang A."/>
            <person name="Guo Y."/>
            <person name="Takashima Y."/>
            <person name="Nishizawa T."/>
        </authorList>
    </citation>
    <scope>NUCLEOTIDE SEQUENCE</scope>
    <source>
        <strain evidence="1">E1425</strain>
    </source>
</reference>
<gene>
    <name evidence="1" type="ORF">EMPS_00343</name>
</gene>
<comment type="caution">
    <text evidence="1">The sequence shown here is derived from an EMBL/GenBank/DDBJ whole genome shotgun (WGS) entry which is preliminary data.</text>
</comment>
<dbReference type="OrthoDB" id="5380555at2759"/>
<evidence type="ECO:0000313" key="1">
    <source>
        <dbReference type="EMBL" id="GJJ67997.1"/>
    </source>
</evidence>
<organism evidence="1 2">
    <name type="scientific">Entomortierella parvispora</name>
    <dbReference type="NCBI Taxonomy" id="205924"/>
    <lineage>
        <taxon>Eukaryota</taxon>
        <taxon>Fungi</taxon>
        <taxon>Fungi incertae sedis</taxon>
        <taxon>Mucoromycota</taxon>
        <taxon>Mortierellomycotina</taxon>
        <taxon>Mortierellomycetes</taxon>
        <taxon>Mortierellales</taxon>
        <taxon>Mortierellaceae</taxon>
        <taxon>Entomortierella</taxon>
    </lineage>
</organism>
<dbReference type="AlphaFoldDB" id="A0A9P3H1I7"/>
<evidence type="ECO:0000313" key="2">
    <source>
        <dbReference type="Proteomes" id="UP000827284"/>
    </source>
</evidence>
<sequence>MSADYLIENLIFKNNATESIIQCADLVRGVLSTVKDPKGPLSMIKGIYLMADEYDSYSNDYLVPVDSVKWKPQRAEVDSVLKGFWSSVKANLGNHSITKCYITVVSPQSLAASGFNVAEYVCTSRLLPSLMIAIIDLPNRL</sequence>
<protein>
    <recommendedName>
        <fullName evidence="3">AAA-ATPase-like domain-containing protein</fullName>
    </recommendedName>
</protein>
<keyword evidence="2" id="KW-1185">Reference proteome</keyword>
<proteinExistence type="predicted"/>
<evidence type="ECO:0008006" key="3">
    <source>
        <dbReference type="Google" id="ProtNLM"/>
    </source>
</evidence>
<dbReference type="EMBL" id="BQFW01000001">
    <property type="protein sequence ID" value="GJJ67997.1"/>
    <property type="molecule type" value="Genomic_DNA"/>
</dbReference>
<name>A0A9P3H1I7_9FUNG</name>
<reference evidence="1" key="2">
    <citation type="journal article" date="2022" name="Microbiol. Resour. Announc.">
        <title>Whole-Genome Sequence of Entomortierella parvispora E1425, a Mucoromycotan Fungus Associated with Burkholderiaceae-Related Endosymbiotic Bacteria.</title>
        <authorList>
            <person name="Herlambang A."/>
            <person name="Guo Y."/>
            <person name="Takashima Y."/>
            <person name="Narisawa K."/>
            <person name="Ohta H."/>
            <person name="Nishizawa T."/>
        </authorList>
    </citation>
    <scope>NUCLEOTIDE SEQUENCE</scope>
    <source>
        <strain evidence="1">E1425</strain>
    </source>
</reference>